<name>A0A822XRS5_NELNU</name>
<dbReference type="InterPro" id="IPR035979">
    <property type="entry name" value="RBD_domain_sf"/>
</dbReference>
<organism evidence="3 4">
    <name type="scientific">Nelumbo nucifera</name>
    <name type="common">Sacred lotus</name>
    <dbReference type="NCBI Taxonomy" id="4432"/>
    <lineage>
        <taxon>Eukaryota</taxon>
        <taxon>Viridiplantae</taxon>
        <taxon>Streptophyta</taxon>
        <taxon>Embryophyta</taxon>
        <taxon>Tracheophyta</taxon>
        <taxon>Spermatophyta</taxon>
        <taxon>Magnoliopsida</taxon>
        <taxon>Proteales</taxon>
        <taxon>Nelumbonaceae</taxon>
        <taxon>Nelumbo</taxon>
    </lineage>
</organism>
<evidence type="ECO:0000259" key="2">
    <source>
        <dbReference type="Pfam" id="PF00076"/>
    </source>
</evidence>
<gene>
    <name evidence="3" type="ORF">HUJ06_022948</name>
</gene>
<sequence length="66" mass="7626">MDRTPESRTITIGKFPASQEEVRTLFITGLPGDVKPRKIYNLFREFPGYQSSKLRNSTRSSQLLKH</sequence>
<proteinExistence type="predicted"/>
<dbReference type="GO" id="GO:0003723">
    <property type="term" value="F:RNA binding"/>
    <property type="evidence" value="ECO:0007669"/>
    <property type="project" value="UniProtKB-KW"/>
</dbReference>
<protein>
    <recommendedName>
        <fullName evidence="2">RRM domain-containing protein</fullName>
    </recommendedName>
</protein>
<dbReference type="InterPro" id="IPR000504">
    <property type="entry name" value="RRM_dom"/>
</dbReference>
<comment type="caution">
    <text evidence="3">The sequence shown here is derived from an EMBL/GenBank/DDBJ whole genome shotgun (WGS) entry which is preliminary data.</text>
</comment>
<evidence type="ECO:0000313" key="4">
    <source>
        <dbReference type="Proteomes" id="UP000607653"/>
    </source>
</evidence>
<dbReference type="AlphaFoldDB" id="A0A822XRS5"/>
<dbReference type="Pfam" id="PF00076">
    <property type="entry name" value="RRM_1"/>
    <property type="match status" value="1"/>
</dbReference>
<reference evidence="3 4" key="1">
    <citation type="journal article" date="2020" name="Mol. Biol. Evol.">
        <title>Distinct Expression and Methylation Patterns for Genes with Different Fates following a Single Whole-Genome Duplication in Flowering Plants.</title>
        <authorList>
            <person name="Shi T."/>
            <person name="Rahmani R.S."/>
            <person name="Gugger P.F."/>
            <person name="Wang M."/>
            <person name="Li H."/>
            <person name="Zhang Y."/>
            <person name="Li Z."/>
            <person name="Wang Q."/>
            <person name="Van de Peer Y."/>
            <person name="Marchal K."/>
            <person name="Chen J."/>
        </authorList>
    </citation>
    <scope>NUCLEOTIDE SEQUENCE [LARGE SCALE GENOMIC DNA]</scope>
    <source>
        <tissue evidence="3">Leaf</tissue>
    </source>
</reference>
<feature type="domain" description="RRM" evidence="2">
    <location>
        <begin position="25"/>
        <end position="61"/>
    </location>
</feature>
<dbReference type="PANTHER" id="PTHR10501">
    <property type="entry name" value="U1 SMALL NUCLEAR RIBONUCLEOPROTEIN A/U2 SMALL NUCLEAR RIBONUCLEOPROTEIN B"/>
    <property type="match status" value="1"/>
</dbReference>
<dbReference type="InterPro" id="IPR012677">
    <property type="entry name" value="Nucleotide-bd_a/b_plait_sf"/>
</dbReference>
<dbReference type="Gene3D" id="3.30.70.330">
    <property type="match status" value="1"/>
</dbReference>
<accession>A0A822XRS5</accession>
<evidence type="ECO:0000256" key="1">
    <source>
        <dbReference type="ARBA" id="ARBA00022884"/>
    </source>
</evidence>
<dbReference type="SUPFAM" id="SSF54928">
    <property type="entry name" value="RNA-binding domain, RBD"/>
    <property type="match status" value="1"/>
</dbReference>
<evidence type="ECO:0000313" key="3">
    <source>
        <dbReference type="EMBL" id="DAD21485.1"/>
    </source>
</evidence>
<dbReference type="EMBL" id="DUZY01000001">
    <property type="protein sequence ID" value="DAD21485.1"/>
    <property type="molecule type" value="Genomic_DNA"/>
</dbReference>
<keyword evidence="1" id="KW-0694">RNA-binding</keyword>
<keyword evidence="4" id="KW-1185">Reference proteome</keyword>
<dbReference type="Proteomes" id="UP000607653">
    <property type="component" value="Unassembled WGS sequence"/>
</dbReference>